<name>A0A841HU70_9DEIO</name>
<proteinExistence type="predicted"/>
<reference evidence="1 2" key="1">
    <citation type="submission" date="2020-08" db="EMBL/GenBank/DDBJ databases">
        <title>Genomic Encyclopedia of Type Strains, Phase IV (KMG-IV): sequencing the most valuable type-strain genomes for metagenomic binning, comparative biology and taxonomic classification.</title>
        <authorList>
            <person name="Goeker M."/>
        </authorList>
    </citation>
    <scope>NUCLEOTIDE SEQUENCE [LARGE SCALE GENOMIC DNA]</scope>
    <source>
        <strain evidence="1 2">DSM 21458</strain>
    </source>
</reference>
<accession>A0A841HU70</accession>
<evidence type="ECO:0000313" key="2">
    <source>
        <dbReference type="Proteomes" id="UP000569951"/>
    </source>
</evidence>
<dbReference type="Proteomes" id="UP000569951">
    <property type="component" value="Unassembled WGS sequence"/>
</dbReference>
<dbReference type="Pfam" id="PF11697">
    <property type="entry name" value="DUF3293"/>
    <property type="match status" value="1"/>
</dbReference>
<dbReference type="EMBL" id="JACHHG010000001">
    <property type="protein sequence ID" value="MBB6096897.1"/>
    <property type="molecule type" value="Genomic_DNA"/>
</dbReference>
<sequence>MNRASLTKSYLSSAYGALGRTFALCEQGSWTPPWAEGGRRWALITAWNPRSVRLCAADNERRGARLRSDLEARGLPCHPAGNGEGEWAEPGFLVLDLSLRTAAELGERWEQNAVIWGVGRRAALVWCADGRQMTRRWLCEKGM</sequence>
<organism evidence="1 2">
    <name type="scientific">Deinobacterium chartae</name>
    <dbReference type="NCBI Taxonomy" id="521158"/>
    <lineage>
        <taxon>Bacteria</taxon>
        <taxon>Thermotogati</taxon>
        <taxon>Deinococcota</taxon>
        <taxon>Deinococci</taxon>
        <taxon>Deinococcales</taxon>
        <taxon>Deinococcaceae</taxon>
        <taxon>Deinobacterium</taxon>
    </lineage>
</organism>
<dbReference type="InterPro" id="IPR021710">
    <property type="entry name" value="DUF3293"/>
</dbReference>
<evidence type="ECO:0008006" key="3">
    <source>
        <dbReference type="Google" id="ProtNLM"/>
    </source>
</evidence>
<comment type="caution">
    <text evidence="1">The sequence shown here is derived from an EMBL/GenBank/DDBJ whole genome shotgun (WGS) entry which is preliminary data.</text>
</comment>
<gene>
    <name evidence="1" type="ORF">HNR42_000309</name>
</gene>
<dbReference type="RefSeq" id="WP_183983774.1">
    <property type="nucleotide sequence ID" value="NZ_JACHHG010000001.1"/>
</dbReference>
<keyword evidence="2" id="KW-1185">Reference proteome</keyword>
<dbReference type="AlphaFoldDB" id="A0A841HU70"/>
<protein>
    <recommendedName>
        <fullName evidence="3">DUF3293 domain-containing protein</fullName>
    </recommendedName>
</protein>
<evidence type="ECO:0000313" key="1">
    <source>
        <dbReference type="EMBL" id="MBB6096897.1"/>
    </source>
</evidence>